<organism evidence="2 3">
    <name type="scientific">Nocardia salmonicida</name>
    <dbReference type="NCBI Taxonomy" id="53431"/>
    <lineage>
        <taxon>Bacteria</taxon>
        <taxon>Bacillati</taxon>
        <taxon>Actinomycetota</taxon>
        <taxon>Actinomycetes</taxon>
        <taxon>Mycobacteriales</taxon>
        <taxon>Nocardiaceae</taxon>
        <taxon>Nocardia</taxon>
    </lineage>
</organism>
<feature type="transmembrane region" description="Helical" evidence="1">
    <location>
        <begin position="26"/>
        <end position="47"/>
    </location>
</feature>
<evidence type="ECO:0000313" key="3">
    <source>
        <dbReference type="Proteomes" id="UP001621418"/>
    </source>
</evidence>
<name>A0ABZ1NA01_9NOCA</name>
<feature type="transmembrane region" description="Helical" evidence="1">
    <location>
        <begin position="59"/>
        <end position="80"/>
    </location>
</feature>
<keyword evidence="3" id="KW-1185">Reference proteome</keyword>
<keyword evidence="1" id="KW-0472">Membrane</keyword>
<sequence>MTRTQKITITTNTDFADVVMDAIGRAMIAVVVAGFQLVWWAALFPMVSVPAGLSLAAGWWFGWPLGVGVAGVAVAGMVLWRASSPQTFERWLTGRIWSRWMTWFRYRRRWATVMAACQLTKTDNNDRVIVPALAGVRIGESLDVVRAKMLPGHSPSDWENRVEHLAHAFGTRHARAAIVGASLVEITFRRSDSLAEPIVVDFESMAGFKTLPLRKAA</sequence>
<proteinExistence type="predicted"/>
<keyword evidence="1" id="KW-1133">Transmembrane helix</keyword>
<evidence type="ECO:0000313" key="2">
    <source>
        <dbReference type="EMBL" id="WTY36766.1"/>
    </source>
</evidence>
<gene>
    <name evidence="2" type="ORF">OG308_02385</name>
</gene>
<evidence type="ECO:0000256" key="1">
    <source>
        <dbReference type="SAM" id="Phobius"/>
    </source>
</evidence>
<reference evidence="2 3" key="1">
    <citation type="submission" date="2022-10" db="EMBL/GenBank/DDBJ databases">
        <title>The complete genomes of actinobacterial strains from the NBC collection.</title>
        <authorList>
            <person name="Joergensen T.S."/>
            <person name="Alvarez Arevalo M."/>
            <person name="Sterndorff E.B."/>
            <person name="Faurdal D."/>
            <person name="Vuksanovic O."/>
            <person name="Mourched A.-S."/>
            <person name="Charusanti P."/>
            <person name="Shaw S."/>
            <person name="Blin K."/>
            <person name="Weber T."/>
        </authorList>
    </citation>
    <scope>NUCLEOTIDE SEQUENCE [LARGE SCALE GENOMIC DNA]</scope>
    <source>
        <strain evidence="2 3">NBC_01413</strain>
    </source>
</reference>
<dbReference type="Proteomes" id="UP001621418">
    <property type="component" value="Chromosome"/>
</dbReference>
<dbReference type="EMBL" id="CP109527">
    <property type="protein sequence ID" value="WTY36766.1"/>
    <property type="molecule type" value="Genomic_DNA"/>
</dbReference>
<keyword evidence="1" id="KW-0812">Transmembrane</keyword>
<accession>A0ABZ1NA01</accession>
<protein>
    <submittedName>
        <fullName evidence="2">Uncharacterized protein</fullName>
    </submittedName>
</protein>
<dbReference type="RefSeq" id="WP_405148864.1">
    <property type="nucleotide sequence ID" value="NZ_CP109527.1"/>
</dbReference>